<organism evidence="1 2">
    <name type="scientific">[Collinsella] massiliensis</name>
    <dbReference type="NCBI Taxonomy" id="1232426"/>
    <lineage>
        <taxon>Bacteria</taxon>
        <taxon>Bacillati</taxon>
        <taxon>Actinomycetota</taxon>
        <taxon>Coriobacteriia</taxon>
        <taxon>Coriobacteriales</taxon>
        <taxon>Coriobacteriaceae</taxon>
        <taxon>Enorma</taxon>
    </lineage>
</organism>
<dbReference type="OrthoDB" id="3181964at2"/>
<protein>
    <submittedName>
        <fullName evidence="1">Uncharacterized protein</fullName>
    </submittedName>
</protein>
<accession>A0A1Y3XTC4</accession>
<reference evidence="2" key="1">
    <citation type="submission" date="2017-04" db="EMBL/GenBank/DDBJ databases">
        <title>Function of individual gut microbiota members based on whole genome sequencing of pure cultures obtained from chicken caecum.</title>
        <authorList>
            <person name="Medvecky M."/>
            <person name="Cejkova D."/>
            <person name="Polansky O."/>
            <person name="Karasova D."/>
            <person name="Kubasova T."/>
            <person name="Cizek A."/>
            <person name="Rychlik I."/>
        </authorList>
    </citation>
    <scope>NUCLEOTIDE SEQUENCE [LARGE SCALE GENOMIC DNA]</scope>
    <source>
        <strain evidence="2">An5</strain>
    </source>
</reference>
<dbReference type="AlphaFoldDB" id="A0A1Y3XTC4"/>
<gene>
    <name evidence="1" type="ORF">B5G02_05065</name>
</gene>
<name>A0A1Y3XTC4_9ACTN</name>
<dbReference type="Proteomes" id="UP000195781">
    <property type="component" value="Unassembled WGS sequence"/>
</dbReference>
<evidence type="ECO:0000313" key="2">
    <source>
        <dbReference type="Proteomes" id="UP000195781"/>
    </source>
</evidence>
<comment type="caution">
    <text evidence="1">The sequence shown here is derived from an EMBL/GenBank/DDBJ whole genome shotgun (WGS) entry which is preliminary data.</text>
</comment>
<dbReference type="EMBL" id="NFIE01000009">
    <property type="protein sequence ID" value="OUN88755.1"/>
    <property type="molecule type" value="Genomic_DNA"/>
</dbReference>
<dbReference type="RefSeq" id="WP_094335413.1">
    <property type="nucleotide sequence ID" value="NZ_NFIE01000009.1"/>
</dbReference>
<sequence length="212" mass="22455">MAEEFKLGRPALVCRWRLAGRSVPLLNRHMRALSQRRVQGEPLTVNLLGWVKQHIEWSLAEDPSAVADGVLMLVVDEDGQAAMSTGAYEPLADASPEALIERAAAARAEANATGIAPELLCCVQDGALVFGAPESSARSGAATFIRQLAETRGHAVSFDPALPERARIGVAGTLALISDEHGVVVEAADAASDDGLLTFLSSSFDKLRDSVR</sequence>
<proteinExistence type="predicted"/>
<keyword evidence="2" id="KW-1185">Reference proteome</keyword>
<evidence type="ECO:0000313" key="1">
    <source>
        <dbReference type="EMBL" id="OUN88755.1"/>
    </source>
</evidence>